<feature type="region of interest" description="Disordered" evidence="1">
    <location>
        <begin position="1"/>
        <end position="91"/>
    </location>
</feature>
<accession>A0AAV3RJI1</accession>
<keyword evidence="3" id="KW-1185">Reference proteome</keyword>
<sequence>MVEPEQGENEASEMGMAYSEDLRPKTSLNDNDDDYEEEDNDYDYDDEGDGKGSVYEEEERMKRLAKNPGGKPIGENDAMHVYRRPLAENKS</sequence>
<gene>
    <name evidence="2" type="ORF">LIER_29555</name>
</gene>
<proteinExistence type="predicted"/>
<comment type="caution">
    <text evidence="2">The sequence shown here is derived from an EMBL/GenBank/DDBJ whole genome shotgun (WGS) entry which is preliminary data.</text>
</comment>
<feature type="compositionally biased region" description="Acidic residues" evidence="1">
    <location>
        <begin position="1"/>
        <end position="11"/>
    </location>
</feature>
<dbReference type="EMBL" id="BAABME010010218">
    <property type="protein sequence ID" value="GAA0176587.1"/>
    <property type="molecule type" value="Genomic_DNA"/>
</dbReference>
<evidence type="ECO:0000256" key="1">
    <source>
        <dbReference type="SAM" id="MobiDB-lite"/>
    </source>
</evidence>
<protein>
    <submittedName>
        <fullName evidence="2">Uncharacterized protein</fullName>
    </submittedName>
</protein>
<evidence type="ECO:0000313" key="3">
    <source>
        <dbReference type="Proteomes" id="UP001454036"/>
    </source>
</evidence>
<dbReference type="Proteomes" id="UP001454036">
    <property type="component" value="Unassembled WGS sequence"/>
</dbReference>
<organism evidence="2 3">
    <name type="scientific">Lithospermum erythrorhizon</name>
    <name type="common">Purple gromwell</name>
    <name type="synonym">Lithospermum officinale var. erythrorhizon</name>
    <dbReference type="NCBI Taxonomy" id="34254"/>
    <lineage>
        <taxon>Eukaryota</taxon>
        <taxon>Viridiplantae</taxon>
        <taxon>Streptophyta</taxon>
        <taxon>Embryophyta</taxon>
        <taxon>Tracheophyta</taxon>
        <taxon>Spermatophyta</taxon>
        <taxon>Magnoliopsida</taxon>
        <taxon>eudicotyledons</taxon>
        <taxon>Gunneridae</taxon>
        <taxon>Pentapetalae</taxon>
        <taxon>asterids</taxon>
        <taxon>lamiids</taxon>
        <taxon>Boraginales</taxon>
        <taxon>Boraginaceae</taxon>
        <taxon>Boraginoideae</taxon>
        <taxon>Lithospermeae</taxon>
        <taxon>Lithospermum</taxon>
    </lineage>
</organism>
<name>A0AAV3RJI1_LITER</name>
<feature type="compositionally biased region" description="Acidic residues" evidence="1">
    <location>
        <begin position="30"/>
        <end position="48"/>
    </location>
</feature>
<dbReference type="AlphaFoldDB" id="A0AAV3RJI1"/>
<reference evidence="2 3" key="1">
    <citation type="submission" date="2024-01" db="EMBL/GenBank/DDBJ databases">
        <title>The complete chloroplast genome sequence of Lithospermum erythrorhizon: insights into the phylogenetic relationship among Boraginaceae species and the maternal lineages of purple gromwells.</title>
        <authorList>
            <person name="Okada T."/>
            <person name="Watanabe K."/>
        </authorList>
    </citation>
    <scope>NUCLEOTIDE SEQUENCE [LARGE SCALE GENOMIC DNA]</scope>
</reference>
<feature type="compositionally biased region" description="Basic and acidic residues" evidence="1">
    <location>
        <begin position="77"/>
        <end position="91"/>
    </location>
</feature>
<evidence type="ECO:0000313" key="2">
    <source>
        <dbReference type="EMBL" id="GAA0176587.1"/>
    </source>
</evidence>